<dbReference type="PANTHER" id="PTHR13604:SF0">
    <property type="entry name" value="ABASIC SITE PROCESSING PROTEIN HMCES"/>
    <property type="match status" value="1"/>
</dbReference>
<gene>
    <name evidence="9" type="ORF">AOE01nite_33170</name>
</gene>
<organism evidence="9 10">
    <name type="scientific">Acetobacter oeni</name>
    <dbReference type="NCBI Taxonomy" id="304077"/>
    <lineage>
        <taxon>Bacteria</taxon>
        <taxon>Pseudomonadati</taxon>
        <taxon>Pseudomonadota</taxon>
        <taxon>Alphaproteobacteria</taxon>
        <taxon>Acetobacterales</taxon>
        <taxon>Acetobacteraceae</taxon>
        <taxon>Acetobacter</taxon>
    </lineage>
</organism>
<dbReference type="Proteomes" id="UP000321746">
    <property type="component" value="Unassembled WGS sequence"/>
</dbReference>
<dbReference type="PANTHER" id="PTHR13604">
    <property type="entry name" value="DC12-RELATED"/>
    <property type="match status" value="1"/>
</dbReference>
<keyword evidence="5" id="KW-0190">Covalent protein-DNA linkage</keyword>
<evidence type="ECO:0000256" key="7">
    <source>
        <dbReference type="ARBA" id="ARBA00023239"/>
    </source>
</evidence>
<comment type="caution">
    <text evidence="9">The sequence shown here is derived from an EMBL/GenBank/DDBJ whole genome shotgun (WGS) entry which is preliminary data.</text>
</comment>
<evidence type="ECO:0000256" key="2">
    <source>
        <dbReference type="ARBA" id="ARBA00022670"/>
    </source>
</evidence>
<evidence type="ECO:0000256" key="4">
    <source>
        <dbReference type="ARBA" id="ARBA00022801"/>
    </source>
</evidence>
<accession>A0A511XQ50</accession>
<dbReference type="InterPro" id="IPR003738">
    <property type="entry name" value="SRAP"/>
</dbReference>
<dbReference type="RefSeq" id="WP_146892584.1">
    <property type="nucleotide sequence ID" value="NZ_BJYG01000071.1"/>
</dbReference>
<evidence type="ECO:0000256" key="5">
    <source>
        <dbReference type="ARBA" id="ARBA00023124"/>
    </source>
</evidence>
<dbReference type="GO" id="GO:0106300">
    <property type="term" value="P:protein-DNA covalent cross-linking repair"/>
    <property type="evidence" value="ECO:0007669"/>
    <property type="project" value="InterPro"/>
</dbReference>
<evidence type="ECO:0000256" key="1">
    <source>
        <dbReference type="ARBA" id="ARBA00008136"/>
    </source>
</evidence>
<dbReference type="EMBL" id="BJYG01000071">
    <property type="protein sequence ID" value="GEN65093.1"/>
    <property type="molecule type" value="Genomic_DNA"/>
</dbReference>
<evidence type="ECO:0000256" key="6">
    <source>
        <dbReference type="ARBA" id="ARBA00023125"/>
    </source>
</evidence>
<evidence type="ECO:0000313" key="9">
    <source>
        <dbReference type="EMBL" id="GEN65093.1"/>
    </source>
</evidence>
<dbReference type="EC" id="3.4.-.-" evidence="8"/>
<sequence length="222" mass="25600">MCSNYQRTKAYRSYVEEFTHIRLPLRFPEPHAAPNLEPQPEVRPTVTAPVFRRLEDGVEMVSARWWLVPWWHRGALKEFKLATFNARAETVAKSRTFRDAFKQRRCLVAAEGWYEWTGEKGQKTKWRFTPKDGGPICFAGIWDRCKTTDAGEIESFTIITQPAGSMLNAYHDRAPVVLRQSEWSTWLDLEADPQPLLGPESIDQFDVAYVSGPEVPFRHGDV</sequence>
<keyword evidence="10" id="KW-1185">Reference proteome</keyword>
<keyword evidence="3" id="KW-0227">DNA damage</keyword>
<proteinExistence type="inferred from homology"/>
<dbReference type="GO" id="GO:0008233">
    <property type="term" value="F:peptidase activity"/>
    <property type="evidence" value="ECO:0007669"/>
    <property type="project" value="UniProtKB-KW"/>
</dbReference>
<dbReference type="InterPro" id="IPR036590">
    <property type="entry name" value="SRAP-like"/>
</dbReference>
<dbReference type="OrthoDB" id="9782620at2"/>
<dbReference type="GO" id="GO:0006508">
    <property type="term" value="P:proteolysis"/>
    <property type="evidence" value="ECO:0007669"/>
    <property type="project" value="UniProtKB-KW"/>
</dbReference>
<keyword evidence="2 8" id="KW-0645">Protease</keyword>
<dbReference type="GO" id="GO:0003697">
    <property type="term" value="F:single-stranded DNA binding"/>
    <property type="evidence" value="ECO:0007669"/>
    <property type="project" value="InterPro"/>
</dbReference>
<dbReference type="Gene3D" id="3.90.1680.10">
    <property type="entry name" value="SOS response associated peptidase-like"/>
    <property type="match status" value="1"/>
</dbReference>
<dbReference type="AlphaFoldDB" id="A0A511XQ50"/>
<keyword evidence="7" id="KW-0456">Lyase</keyword>
<evidence type="ECO:0000256" key="3">
    <source>
        <dbReference type="ARBA" id="ARBA00022763"/>
    </source>
</evidence>
<keyword evidence="6" id="KW-0238">DNA-binding</keyword>
<reference evidence="9 10" key="1">
    <citation type="submission" date="2019-07" db="EMBL/GenBank/DDBJ databases">
        <title>Whole genome shotgun sequence of Acetobacter oeni NBRC 105207.</title>
        <authorList>
            <person name="Hosoyama A."/>
            <person name="Uohara A."/>
            <person name="Ohji S."/>
            <person name="Ichikawa N."/>
        </authorList>
    </citation>
    <scope>NUCLEOTIDE SEQUENCE [LARGE SCALE GENOMIC DNA]</scope>
    <source>
        <strain evidence="9 10">NBRC 105207</strain>
    </source>
</reference>
<comment type="similarity">
    <text evidence="1 8">Belongs to the SOS response-associated peptidase family.</text>
</comment>
<dbReference type="Pfam" id="PF02586">
    <property type="entry name" value="SRAP"/>
    <property type="match status" value="1"/>
</dbReference>
<dbReference type="SUPFAM" id="SSF143081">
    <property type="entry name" value="BB1717-like"/>
    <property type="match status" value="1"/>
</dbReference>
<evidence type="ECO:0000256" key="8">
    <source>
        <dbReference type="RuleBase" id="RU364100"/>
    </source>
</evidence>
<dbReference type="GO" id="GO:0016829">
    <property type="term" value="F:lyase activity"/>
    <property type="evidence" value="ECO:0007669"/>
    <property type="project" value="UniProtKB-KW"/>
</dbReference>
<protein>
    <recommendedName>
        <fullName evidence="8">Abasic site processing protein</fullName>
        <ecNumber evidence="8">3.4.-.-</ecNumber>
    </recommendedName>
</protein>
<keyword evidence="4 8" id="KW-0378">Hydrolase</keyword>
<name>A0A511XQ50_9PROT</name>
<evidence type="ECO:0000313" key="10">
    <source>
        <dbReference type="Proteomes" id="UP000321746"/>
    </source>
</evidence>